<dbReference type="AlphaFoldDB" id="A0A4Y3PDQ6"/>
<feature type="transmembrane region" description="Helical" evidence="1">
    <location>
        <begin position="252"/>
        <end position="275"/>
    </location>
</feature>
<feature type="transmembrane region" description="Helical" evidence="1">
    <location>
        <begin position="28"/>
        <end position="53"/>
    </location>
</feature>
<dbReference type="Pfam" id="PF16949">
    <property type="entry name" value="ABC_tran_2"/>
    <property type="match status" value="1"/>
</dbReference>
<feature type="transmembrane region" description="Helical" evidence="1">
    <location>
        <begin position="520"/>
        <end position="540"/>
    </location>
</feature>
<gene>
    <name evidence="2" type="ORF">BPA01_21420</name>
</gene>
<dbReference type="EMBL" id="BJMH01000008">
    <property type="protein sequence ID" value="GEB32562.1"/>
    <property type="molecule type" value="Genomic_DNA"/>
</dbReference>
<dbReference type="RefSeq" id="WP_122964410.1">
    <property type="nucleotide sequence ID" value="NZ_BJMH01000008.1"/>
</dbReference>
<feature type="transmembrane region" description="Helical" evidence="1">
    <location>
        <begin position="184"/>
        <end position="203"/>
    </location>
</feature>
<feature type="transmembrane region" description="Helical" evidence="1">
    <location>
        <begin position="65"/>
        <end position="92"/>
    </location>
</feature>
<protein>
    <submittedName>
        <fullName evidence="2">ABC transporter permease</fullName>
    </submittedName>
</protein>
<reference evidence="2 3" key="1">
    <citation type="submission" date="2019-06" db="EMBL/GenBank/DDBJ databases">
        <title>Whole genome shotgun sequence of Brevibacillus parabrevis NBRC 12334.</title>
        <authorList>
            <person name="Hosoyama A."/>
            <person name="Uohara A."/>
            <person name="Ohji S."/>
            <person name="Ichikawa N."/>
        </authorList>
    </citation>
    <scope>NUCLEOTIDE SEQUENCE [LARGE SCALE GENOMIC DNA]</scope>
    <source>
        <strain evidence="2 3">NBRC 12334</strain>
    </source>
</reference>
<evidence type="ECO:0000256" key="1">
    <source>
        <dbReference type="SAM" id="Phobius"/>
    </source>
</evidence>
<evidence type="ECO:0000313" key="2">
    <source>
        <dbReference type="EMBL" id="GEB32562.1"/>
    </source>
</evidence>
<accession>A0A4Y3PDQ6</accession>
<comment type="caution">
    <text evidence="2">The sequence shown here is derived from an EMBL/GenBank/DDBJ whole genome shotgun (WGS) entry which is preliminary data.</text>
</comment>
<sequence length="553" mass="59792">MNKVVGLTKVLLKNAGGTKQKASAWKTVLIMIAIAMGMIPMILGAVVFLSALYDGLELIGQQAALLGLGVTVASLAIFMFGILYVLSVFYYSQDVEQLLPLPLSPGHILSAKFLVALVYEYLTALVLLGPLLITYGVKSGGGFFYYLFALFIFLLVPILPLVMAALVVMLFMRFTNVGKSKERFRLISGLLAIGVALGFQMFVQRQVSSKADSIEQLQQMIVSQENGLLNMITQFFPASKLAALALQNSGTLLSWGFLASFLLVALASFGVFLVIGNRFYFAGVMGISEAVAKRKMVGAAAFQKLIRERSRLASYFLKEWKILWRTPAFLLNCTLSSILVPLLVLLPLLAREDSEKLIAHLQSLMQGEQAGGIGLAIVFGAFLILGSMNSTSVTAISRDGQGFFYNKTLPIGPGQLILAKVLPGLLLSGISVLVLLAEAAWLLALPGEFLLFAALCVIPSVLFINLAGIAIDLLHPKLGWGSEQEAVKQNMNTLLLFMIGLVAGGLVVVANFLIGASLWVTALGLFVLFVLLDFLIYRLLVAKGPGWLEKIEE</sequence>
<dbReference type="STRING" id="54914.AV540_06885"/>
<dbReference type="InterPro" id="IPR031599">
    <property type="entry name" value="ABC_tran_2"/>
</dbReference>
<evidence type="ECO:0000313" key="3">
    <source>
        <dbReference type="Proteomes" id="UP000316882"/>
    </source>
</evidence>
<keyword evidence="1" id="KW-1133">Transmembrane helix</keyword>
<feature type="transmembrane region" description="Helical" evidence="1">
    <location>
        <begin position="449"/>
        <end position="474"/>
    </location>
</feature>
<feature type="transmembrane region" description="Helical" evidence="1">
    <location>
        <begin position="113"/>
        <end position="137"/>
    </location>
</feature>
<keyword evidence="1" id="KW-0812">Transmembrane</keyword>
<proteinExistence type="predicted"/>
<feature type="transmembrane region" description="Helical" evidence="1">
    <location>
        <begin position="417"/>
        <end position="443"/>
    </location>
</feature>
<keyword evidence="1" id="KW-0472">Membrane</keyword>
<keyword evidence="3" id="KW-1185">Reference proteome</keyword>
<dbReference type="Proteomes" id="UP000316882">
    <property type="component" value="Unassembled WGS sequence"/>
</dbReference>
<feature type="transmembrane region" description="Helical" evidence="1">
    <location>
        <begin position="328"/>
        <end position="350"/>
    </location>
</feature>
<feature type="transmembrane region" description="Helical" evidence="1">
    <location>
        <begin position="370"/>
        <end position="396"/>
    </location>
</feature>
<name>A0A4Y3PDQ6_BREPA</name>
<organism evidence="2 3">
    <name type="scientific">Brevibacillus parabrevis</name>
    <dbReference type="NCBI Taxonomy" id="54914"/>
    <lineage>
        <taxon>Bacteria</taxon>
        <taxon>Bacillati</taxon>
        <taxon>Bacillota</taxon>
        <taxon>Bacilli</taxon>
        <taxon>Bacillales</taxon>
        <taxon>Paenibacillaceae</taxon>
        <taxon>Brevibacillus</taxon>
    </lineage>
</organism>
<feature type="transmembrane region" description="Helical" evidence="1">
    <location>
        <begin position="494"/>
        <end position="514"/>
    </location>
</feature>
<feature type="transmembrane region" description="Helical" evidence="1">
    <location>
        <begin position="143"/>
        <end position="172"/>
    </location>
</feature>